<dbReference type="STRING" id="87626.PTD2_12859"/>
<keyword evidence="1" id="KW-0812">Transmembrane</keyword>
<evidence type="ECO:0000313" key="4">
    <source>
        <dbReference type="Proteomes" id="UP000006201"/>
    </source>
</evidence>
<evidence type="ECO:0000313" key="3">
    <source>
        <dbReference type="EMBL" id="EAR29710.1"/>
    </source>
</evidence>
<comment type="caution">
    <text evidence="3">The sequence shown here is derived from an EMBL/GenBank/DDBJ whole genome shotgun (WGS) entry which is preliminary data.</text>
</comment>
<dbReference type="OrthoDB" id="6286924at2"/>
<evidence type="ECO:0000256" key="1">
    <source>
        <dbReference type="SAM" id="Phobius"/>
    </source>
</evidence>
<feature type="transmembrane region" description="Helical" evidence="1">
    <location>
        <begin position="45"/>
        <end position="64"/>
    </location>
</feature>
<dbReference type="Pfam" id="PF06580">
    <property type="entry name" value="His_kinase"/>
    <property type="match status" value="1"/>
</dbReference>
<keyword evidence="4" id="KW-1185">Reference proteome</keyword>
<feature type="domain" description="Signal transduction histidine kinase internal region" evidence="2">
    <location>
        <begin position="169"/>
        <end position="241"/>
    </location>
</feature>
<dbReference type="HOGENOM" id="CLU_760464_0_0_6"/>
<keyword evidence="3" id="KW-0808">Transferase</keyword>
<dbReference type="EMBL" id="AAOH01000002">
    <property type="protein sequence ID" value="EAR29710.1"/>
    <property type="molecule type" value="Genomic_DNA"/>
</dbReference>
<dbReference type="GO" id="GO:0016020">
    <property type="term" value="C:membrane"/>
    <property type="evidence" value="ECO:0007669"/>
    <property type="project" value="InterPro"/>
</dbReference>
<evidence type="ECO:0000259" key="2">
    <source>
        <dbReference type="Pfam" id="PF06580"/>
    </source>
</evidence>
<dbReference type="Proteomes" id="UP000006201">
    <property type="component" value="Unassembled WGS sequence"/>
</dbReference>
<keyword evidence="1" id="KW-1133">Transmembrane helix</keyword>
<keyword evidence="3" id="KW-0418">Kinase</keyword>
<feature type="transmembrane region" description="Helical" evidence="1">
    <location>
        <begin position="12"/>
        <end position="33"/>
    </location>
</feature>
<dbReference type="InterPro" id="IPR050640">
    <property type="entry name" value="Bact_2-comp_sensor_kinase"/>
</dbReference>
<dbReference type="InterPro" id="IPR010559">
    <property type="entry name" value="Sig_transdc_His_kin_internal"/>
</dbReference>
<reference evidence="3 4" key="1">
    <citation type="submission" date="2006-02" db="EMBL/GenBank/DDBJ databases">
        <authorList>
            <person name="Moran M.A."/>
            <person name="Kjelleberg S."/>
            <person name="Egan S."/>
            <person name="Saunders N."/>
            <person name="Thomas T."/>
            <person name="Ferriera S."/>
            <person name="Johnson J."/>
            <person name="Kravitz S."/>
            <person name="Halpern A."/>
            <person name="Remington K."/>
            <person name="Beeson K."/>
            <person name="Tran B."/>
            <person name="Rogers Y.-H."/>
            <person name="Friedman R."/>
            <person name="Venter J.C."/>
        </authorList>
    </citation>
    <scope>NUCLEOTIDE SEQUENCE [LARGE SCALE GENOMIC DNA]</scope>
    <source>
        <strain evidence="3 4">D2</strain>
    </source>
</reference>
<dbReference type="GO" id="GO:0000155">
    <property type="term" value="F:phosphorelay sensor kinase activity"/>
    <property type="evidence" value="ECO:0007669"/>
    <property type="project" value="InterPro"/>
</dbReference>
<name>A4C6V6_9GAMM</name>
<protein>
    <submittedName>
        <fullName evidence="3">Two-component sensor histidine kinase</fullName>
    </submittedName>
</protein>
<gene>
    <name evidence="3" type="ORF">PTD2_12859</name>
</gene>
<dbReference type="PANTHER" id="PTHR34220">
    <property type="entry name" value="SENSOR HISTIDINE KINASE YPDA"/>
    <property type="match status" value="1"/>
</dbReference>
<sequence>MEWNYLTQTGKRYWQYLGISFVILFIYLAYSSFTTLNELAGKPYIVAQTLISVINFFITFHVIVRGMYKAKEGKIRTIKMQVLWLLLITTITTLSYMLLDLMFMVFAPYTLEQLLATLFKDIEQPSYPILIVLSFISYWSVMVIWVLVYVIVVSGRNYKKLKEVIEKQELKILINQINPDFLYNTMDVIKKMIDVDAEQAADVVTQASELFRYNLTASNSNTGQIEQELASLTNYLGLLKLQGRAPDKIYINLEQQEHLVELPTMTLIFMASHILKNALYPHHALSMTGNIIDGSYQIVLLHSSAKKRKLDVEYFRNIQRRLAFIFNQNAQLISIKDKTSHKLILTVPIKVQETIHPQILPSVI</sequence>
<dbReference type="RefSeq" id="WP_009837584.1">
    <property type="nucleotide sequence ID" value="NZ_AAOH01000002.1"/>
</dbReference>
<dbReference type="PANTHER" id="PTHR34220:SF7">
    <property type="entry name" value="SENSOR HISTIDINE KINASE YPDA"/>
    <property type="match status" value="1"/>
</dbReference>
<accession>A4C6V6</accession>
<dbReference type="AlphaFoldDB" id="A4C6V6"/>
<keyword evidence="1" id="KW-0472">Membrane</keyword>
<feature type="transmembrane region" description="Helical" evidence="1">
    <location>
        <begin position="84"/>
        <end position="107"/>
    </location>
</feature>
<organism evidence="3 4">
    <name type="scientific">Pseudoalteromonas tunicata D2</name>
    <dbReference type="NCBI Taxonomy" id="87626"/>
    <lineage>
        <taxon>Bacteria</taxon>
        <taxon>Pseudomonadati</taxon>
        <taxon>Pseudomonadota</taxon>
        <taxon>Gammaproteobacteria</taxon>
        <taxon>Alteromonadales</taxon>
        <taxon>Pseudoalteromonadaceae</taxon>
        <taxon>Pseudoalteromonas</taxon>
    </lineage>
</organism>
<dbReference type="eggNOG" id="COG2972">
    <property type="taxonomic scope" value="Bacteria"/>
</dbReference>
<proteinExistence type="predicted"/>
<feature type="transmembrane region" description="Helical" evidence="1">
    <location>
        <begin position="127"/>
        <end position="152"/>
    </location>
</feature>